<evidence type="ECO:0000256" key="1">
    <source>
        <dbReference type="ARBA" id="ARBA00004127"/>
    </source>
</evidence>
<keyword evidence="3" id="KW-1133">Transmembrane helix</keyword>
<reference evidence="8" key="1">
    <citation type="journal article" date="2020" name="mSystems">
        <title>Genome- and Community-Level Interaction Insights into Carbon Utilization and Element Cycling Functions of Hydrothermarchaeota in Hydrothermal Sediment.</title>
        <authorList>
            <person name="Zhou Z."/>
            <person name="Liu Y."/>
            <person name="Xu W."/>
            <person name="Pan J."/>
            <person name="Luo Z.H."/>
            <person name="Li M."/>
        </authorList>
    </citation>
    <scope>NUCLEOTIDE SEQUENCE [LARGE SCALE GENOMIC DNA]</scope>
    <source>
        <strain evidence="8">SpSt-222</strain>
    </source>
</reference>
<dbReference type="GO" id="GO:0015990">
    <property type="term" value="P:electron transport coupled proton transport"/>
    <property type="evidence" value="ECO:0007669"/>
    <property type="project" value="TreeGrafter"/>
</dbReference>
<dbReference type="Gene3D" id="1.20.5.2700">
    <property type="match status" value="1"/>
</dbReference>
<dbReference type="PRINTS" id="PR01434">
    <property type="entry name" value="NADHDHGNASE5"/>
</dbReference>
<keyword evidence="2 5" id="KW-0812">Transmembrane</keyword>
<dbReference type="EMBL" id="DSJL01000006">
    <property type="protein sequence ID" value="HEF64425.1"/>
    <property type="molecule type" value="Genomic_DNA"/>
</dbReference>
<dbReference type="GO" id="GO:0012505">
    <property type="term" value="C:endomembrane system"/>
    <property type="evidence" value="ECO:0007669"/>
    <property type="project" value="UniProtKB-SubCell"/>
</dbReference>
<evidence type="ECO:0000259" key="6">
    <source>
        <dbReference type="Pfam" id="PF00361"/>
    </source>
</evidence>
<comment type="caution">
    <text evidence="8">The sequence shown here is derived from an EMBL/GenBank/DDBJ whole genome shotgun (WGS) entry which is preliminary data.</text>
</comment>
<dbReference type="AlphaFoldDB" id="A0A7C1JNC9"/>
<dbReference type="GO" id="GO:0003954">
    <property type="term" value="F:NADH dehydrogenase activity"/>
    <property type="evidence" value="ECO:0007669"/>
    <property type="project" value="TreeGrafter"/>
</dbReference>
<feature type="domain" description="NADH:quinone oxidoreductase/Mrp antiporter transmembrane" evidence="6">
    <location>
        <begin position="136"/>
        <end position="424"/>
    </location>
</feature>
<gene>
    <name evidence="8" type="ORF">ENP47_02280</name>
</gene>
<evidence type="ECO:0000256" key="2">
    <source>
        <dbReference type="ARBA" id="ARBA00022692"/>
    </source>
</evidence>
<accession>A0A7C1JNC9</accession>
<dbReference type="Pfam" id="PF00662">
    <property type="entry name" value="Proton_antipo_N"/>
    <property type="match status" value="1"/>
</dbReference>
<evidence type="ECO:0000259" key="7">
    <source>
        <dbReference type="Pfam" id="PF00662"/>
    </source>
</evidence>
<feature type="domain" description="NADH-Ubiquinone oxidoreductase (complex I) chain 5 N-terminal" evidence="7">
    <location>
        <begin position="70"/>
        <end position="120"/>
    </location>
</feature>
<dbReference type="InterPro" id="IPR001750">
    <property type="entry name" value="ND/Mrp_TM"/>
</dbReference>
<dbReference type="GO" id="GO:0016020">
    <property type="term" value="C:membrane"/>
    <property type="evidence" value="ECO:0007669"/>
    <property type="project" value="UniProtKB-SubCell"/>
</dbReference>
<dbReference type="PANTHER" id="PTHR42829">
    <property type="entry name" value="NADH-UBIQUINONE OXIDOREDUCTASE CHAIN 5"/>
    <property type="match status" value="1"/>
</dbReference>
<proteinExistence type="predicted"/>
<dbReference type="PRINTS" id="PR01435">
    <property type="entry name" value="NPOXDRDTASE5"/>
</dbReference>
<dbReference type="GO" id="GO:0042773">
    <property type="term" value="P:ATP synthesis coupled electron transport"/>
    <property type="evidence" value="ECO:0007669"/>
    <property type="project" value="InterPro"/>
</dbReference>
<dbReference type="PANTHER" id="PTHR42829:SF2">
    <property type="entry name" value="NADH-UBIQUINONE OXIDOREDUCTASE CHAIN 5"/>
    <property type="match status" value="1"/>
</dbReference>
<name>A0A7C1JNC9_THERO</name>
<comment type="subcellular location">
    <subcellularLocation>
        <location evidence="1">Endomembrane system</location>
        <topology evidence="1">Multi-pass membrane protein</topology>
    </subcellularLocation>
    <subcellularLocation>
        <location evidence="5">Membrane</location>
        <topology evidence="5">Multi-pass membrane protein</topology>
    </subcellularLocation>
</comment>
<evidence type="ECO:0000256" key="4">
    <source>
        <dbReference type="ARBA" id="ARBA00023136"/>
    </source>
</evidence>
<dbReference type="InterPro" id="IPR018393">
    <property type="entry name" value="NADHpl_OxRdtase_5_subgr"/>
</dbReference>
<evidence type="ECO:0000256" key="3">
    <source>
        <dbReference type="ARBA" id="ARBA00022989"/>
    </source>
</evidence>
<evidence type="ECO:0000313" key="8">
    <source>
        <dbReference type="EMBL" id="HEF64425.1"/>
    </source>
</evidence>
<protein>
    <submittedName>
        <fullName evidence="8">NADH-quinone oxidoreductase subunit L</fullName>
    </submittedName>
</protein>
<evidence type="ECO:0000256" key="5">
    <source>
        <dbReference type="RuleBase" id="RU000320"/>
    </source>
</evidence>
<keyword evidence="4" id="KW-0472">Membrane</keyword>
<organism evidence="8">
    <name type="scientific">Thermomicrobium roseum</name>
    <dbReference type="NCBI Taxonomy" id="500"/>
    <lineage>
        <taxon>Bacteria</taxon>
        <taxon>Pseudomonadati</taxon>
        <taxon>Thermomicrobiota</taxon>
        <taxon>Thermomicrobia</taxon>
        <taxon>Thermomicrobiales</taxon>
        <taxon>Thermomicrobiaceae</taxon>
        <taxon>Thermomicrobium</taxon>
    </lineage>
</organism>
<dbReference type="NCBIfam" id="NF005141">
    <property type="entry name" value="PRK06590.1"/>
    <property type="match status" value="1"/>
</dbReference>
<dbReference type="GO" id="GO:0008137">
    <property type="term" value="F:NADH dehydrogenase (ubiquinone) activity"/>
    <property type="evidence" value="ECO:0007669"/>
    <property type="project" value="InterPro"/>
</dbReference>
<dbReference type="InterPro" id="IPR001516">
    <property type="entry name" value="Proton_antipo_N"/>
</dbReference>
<dbReference type="InterPro" id="IPR003945">
    <property type="entry name" value="NU5C-like"/>
</dbReference>
<sequence length="633" mass="68824">MERTVDWLVVIPLAPLLAAVINFLFGKWWIRHRAHWLAVPAVGLSFLTSIVAAWAVLGRDELLRQPLYTWIRAGEFHVPVELVADELTAVMLLVVTGVSFLVHVYSIGYMHHDPGYYRFFAWLPLFVFSMVMLVLASNFLVLFVFWEAVGLCSYLLIGFWFRRRSAAEAAKKAFVVNRIGDFGFALGIMLLFTSLGTLDYHAIFEAVPQLSSGTVTAIALLLFTGAIGKSAQLPLFVWLPDAMEGPTPVSALIHAATMVTAGIFMVARAHPIFLASPIALWVVAAIGALTAFVAATIATTQFDIKRVVAYSTVSQLGYMALALGVGAWIPAIFHLFTHAFFKALLFLGSGAVMHAMHDELDMRRMGGLKRWMPLTYWTFVIGAAANAGIVPLAGFWSKDEILVGAWVGGAPLLALVGLVAAFFTALYMFRAVFLTFHGQPRFDPHELHPHDPPATMAVPLVILAIGAALTGFLGVPPEAGWIHHALEPVFEGATHHEVTLGLTLGMAAASTLVALAGLWTAHAAYVRGTISPAAVAERLGPLYRLAANGWYFDFVYQRYVVRPLDAAATWLWRTVDVGIIDGAVNGSARIVALTAQLWRRLQTGLVANYALAIALGTVLLVGAYLAFGSTLFR</sequence>
<dbReference type="Pfam" id="PF00361">
    <property type="entry name" value="Proton_antipo_M"/>
    <property type="match status" value="1"/>
</dbReference>
<dbReference type="NCBIfam" id="TIGR01974">
    <property type="entry name" value="NDH_I_L"/>
    <property type="match status" value="1"/>
</dbReference>